<organism evidence="8 9">
    <name type="scientific">Edhazardia aedis (strain USNM 41457)</name>
    <name type="common">Microsporidian parasite</name>
    <dbReference type="NCBI Taxonomy" id="1003232"/>
    <lineage>
        <taxon>Eukaryota</taxon>
        <taxon>Fungi</taxon>
        <taxon>Fungi incertae sedis</taxon>
        <taxon>Microsporidia</taxon>
        <taxon>Edhazardia</taxon>
    </lineage>
</organism>
<evidence type="ECO:0000256" key="5">
    <source>
        <dbReference type="ARBA" id="ARBA00023080"/>
    </source>
</evidence>
<comment type="pathway">
    <text evidence="1 6">Pyrimidine metabolism; dUMP biosynthesis; dUMP from dCTP (dUTP route): step 2/2.</text>
</comment>
<evidence type="ECO:0000256" key="6">
    <source>
        <dbReference type="RuleBase" id="RU367024"/>
    </source>
</evidence>
<dbReference type="Pfam" id="PF00692">
    <property type="entry name" value="dUTPase"/>
    <property type="match status" value="1"/>
</dbReference>
<comment type="function">
    <text evidence="6">Involved in nucleotide metabolism via production of dUMP, the immediate precursor of thymidine nucleotides, and decreases the intracellular concentration of dUTP so that uracil cannot be incorporated into DNA.</text>
</comment>
<reference evidence="8 9" key="1">
    <citation type="submission" date="2011-08" db="EMBL/GenBank/DDBJ databases">
        <authorList>
            <person name="Liu Z.J."/>
            <person name="Shi F.L."/>
            <person name="Lu J.Q."/>
            <person name="Li M."/>
            <person name="Wang Z.L."/>
        </authorList>
    </citation>
    <scope>NUCLEOTIDE SEQUENCE [LARGE SCALE GENOMIC DNA]</scope>
    <source>
        <strain evidence="8 9">USNM 41457</strain>
    </source>
</reference>
<dbReference type="InterPro" id="IPR029054">
    <property type="entry name" value="dUTPase-like"/>
</dbReference>
<dbReference type="PANTHER" id="PTHR11241:SF0">
    <property type="entry name" value="DEOXYURIDINE 5'-TRIPHOSPHATE NUCLEOTIDOHYDROLASE"/>
    <property type="match status" value="1"/>
</dbReference>
<dbReference type="EMBL" id="AFBI03000002">
    <property type="protein sequence ID" value="EJW03304.1"/>
    <property type="molecule type" value="Genomic_DNA"/>
</dbReference>
<reference evidence="9" key="2">
    <citation type="submission" date="2015-07" db="EMBL/GenBank/DDBJ databases">
        <title>Contrasting host-pathogen interactions and genome evolution in two generalist and specialist microsporidian pathogens of mosquitoes.</title>
        <authorList>
            <consortium name="The Broad Institute Genomics Platform"/>
            <consortium name="The Broad Institute Genome Sequencing Center for Infectious Disease"/>
            <person name="Cuomo C.A."/>
            <person name="Sanscrainte N.D."/>
            <person name="Goldberg J.M."/>
            <person name="Heiman D."/>
            <person name="Young S."/>
            <person name="Zeng Q."/>
            <person name="Becnel J.J."/>
            <person name="Birren B.W."/>
        </authorList>
    </citation>
    <scope>NUCLEOTIDE SEQUENCE [LARGE SCALE GENOMIC DNA]</scope>
    <source>
        <strain evidence="9">USNM 41457</strain>
    </source>
</reference>
<dbReference type="UniPathway" id="UPA00610">
    <property type="reaction ID" value="UER00666"/>
</dbReference>
<dbReference type="InterPro" id="IPR033704">
    <property type="entry name" value="dUTPase_trimeric"/>
</dbReference>
<dbReference type="GO" id="GO:0006226">
    <property type="term" value="P:dUMP biosynthetic process"/>
    <property type="evidence" value="ECO:0007669"/>
    <property type="project" value="UniProtKB-UniRule"/>
</dbReference>
<proteinExistence type="inferred from homology"/>
<evidence type="ECO:0000313" key="8">
    <source>
        <dbReference type="EMBL" id="EJW03304.1"/>
    </source>
</evidence>
<dbReference type="InterPro" id="IPR036157">
    <property type="entry name" value="dUTPase-like_sf"/>
</dbReference>
<sequence length="135" mass="14880">MIMIIVVNSPSMLAASRLSKNAIIPQRHSKEAAGCDLNCNTSGVIYPKSFGAITTGISVHVPKGYIGIVYGRSGLTNKFWLEVFTNVIHNAENDEIIIKMFNHSNESFTFKAGERVAQIVFVQIAENICFDITDE</sequence>
<dbReference type="PANTHER" id="PTHR11241">
    <property type="entry name" value="DEOXYURIDINE 5'-TRIPHOSPHATE NUCLEOTIDOHYDROLASE"/>
    <property type="match status" value="1"/>
</dbReference>
<evidence type="ECO:0000256" key="1">
    <source>
        <dbReference type="ARBA" id="ARBA00005142"/>
    </source>
</evidence>
<evidence type="ECO:0000256" key="3">
    <source>
        <dbReference type="ARBA" id="ARBA00011233"/>
    </source>
</evidence>
<evidence type="ECO:0000256" key="2">
    <source>
        <dbReference type="ARBA" id="ARBA00006581"/>
    </source>
</evidence>
<dbReference type="OrthoDB" id="10261072at2759"/>
<comment type="catalytic activity">
    <reaction evidence="6">
        <text>dUTP + H2O = dUMP + diphosphate + H(+)</text>
        <dbReference type="Rhea" id="RHEA:10248"/>
        <dbReference type="ChEBI" id="CHEBI:15377"/>
        <dbReference type="ChEBI" id="CHEBI:15378"/>
        <dbReference type="ChEBI" id="CHEBI:33019"/>
        <dbReference type="ChEBI" id="CHEBI:61555"/>
        <dbReference type="ChEBI" id="CHEBI:246422"/>
        <dbReference type="EC" id="3.6.1.23"/>
    </reaction>
</comment>
<keyword evidence="6" id="KW-0460">Magnesium</keyword>
<gene>
    <name evidence="8" type="ORF">EDEG_00213</name>
</gene>
<keyword evidence="6" id="KW-0479">Metal-binding</keyword>
<dbReference type="OMA" id="HEGVIIN"/>
<evidence type="ECO:0000259" key="7">
    <source>
        <dbReference type="Pfam" id="PF00692"/>
    </source>
</evidence>
<dbReference type="InParanoid" id="J9D6Z7"/>
<dbReference type="GO" id="GO:0004170">
    <property type="term" value="F:dUTP diphosphatase activity"/>
    <property type="evidence" value="ECO:0007669"/>
    <property type="project" value="UniProtKB-UniRule"/>
</dbReference>
<comment type="cofactor">
    <cofactor evidence="6">
        <name>Mg(2+)</name>
        <dbReference type="ChEBI" id="CHEBI:18420"/>
    </cofactor>
</comment>
<dbReference type="GO" id="GO:0046081">
    <property type="term" value="P:dUTP catabolic process"/>
    <property type="evidence" value="ECO:0007669"/>
    <property type="project" value="UniProtKB-UniRule"/>
</dbReference>
<comment type="similarity">
    <text evidence="2 6">Belongs to the dUTPase family.</text>
</comment>
<dbReference type="EC" id="3.6.1.23" evidence="6"/>
<dbReference type="STRING" id="1003232.J9D6Z7"/>
<dbReference type="HOGENOM" id="CLU_068508_3_0_1"/>
<dbReference type="SUPFAM" id="SSF51283">
    <property type="entry name" value="dUTPase-like"/>
    <property type="match status" value="1"/>
</dbReference>
<evidence type="ECO:0000313" key="9">
    <source>
        <dbReference type="Proteomes" id="UP000003163"/>
    </source>
</evidence>
<keyword evidence="4 6" id="KW-0378">Hydrolase</keyword>
<evidence type="ECO:0000256" key="4">
    <source>
        <dbReference type="ARBA" id="ARBA00022801"/>
    </source>
</evidence>
<feature type="domain" description="dUTPase-like" evidence="7">
    <location>
        <begin position="21"/>
        <end position="126"/>
    </location>
</feature>
<keyword evidence="9" id="KW-1185">Reference proteome</keyword>
<dbReference type="AlphaFoldDB" id="J9D6Z7"/>
<dbReference type="Gene3D" id="2.70.40.10">
    <property type="match status" value="1"/>
</dbReference>
<keyword evidence="5 6" id="KW-0546">Nucleotide metabolism</keyword>
<accession>J9D6Z7</accession>
<protein>
    <recommendedName>
        <fullName evidence="6">Deoxyuridine 5'-triphosphate nucleotidohydrolase</fullName>
        <shortName evidence="6">dUTPase</shortName>
        <ecNumber evidence="6">3.6.1.23</ecNumber>
    </recommendedName>
    <alternativeName>
        <fullName evidence="6">dUTP pyrophosphatase</fullName>
    </alternativeName>
</protein>
<dbReference type="GO" id="GO:0000287">
    <property type="term" value="F:magnesium ion binding"/>
    <property type="evidence" value="ECO:0007669"/>
    <property type="project" value="UniProtKB-UniRule"/>
</dbReference>
<comment type="subunit">
    <text evidence="3 6">Homotrimer.</text>
</comment>
<name>J9D6Z7_EDHAE</name>
<comment type="caution">
    <text evidence="8">The sequence shown here is derived from an EMBL/GenBank/DDBJ whole genome shotgun (WGS) entry which is preliminary data.</text>
</comment>
<dbReference type="Proteomes" id="UP000003163">
    <property type="component" value="Unassembled WGS sequence"/>
</dbReference>
<dbReference type="VEuPathDB" id="MicrosporidiaDB:EDEG_00213"/>
<dbReference type="CDD" id="cd07557">
    <property type="entry name" value="trimeric_dUTPase"/>
    <property type="match status" value="1"/>
</dbReference>
<dbReference type="InterPro" id="IPR008181">
    <property type="entry name" value="dUTPase"/>
</dbReference>